<keyword evidence="4 6" id="KW-0067">ATP-binding</keyword>
<dbReference type="SUPFAM" id="SSF52540">
    <property type="entry name" value="P-loop containing nucleoside triphosphate hydrolases"/>
    <property type="match status" value="1"/>
</dbReference>
<gene>
    <name evidence="11" type="primary">MSS116</name>
    <name evidence="11" type="ordered locus">PP7435_Chr4-0754</name>
</gene>
<dbReference type="SMR" id="A0A1G4KQX6"/>
<dbReference type="EC" id="3.6.4.13" evidence="7"/>
<dbReference type="InterPro" id="IPR011545">
    <property type="entry name" value="DEAD/DEAH_box_helicase_dom"/>
</dbReference>
<evidence type="ECO:0000256" key="7">
    <source>
        <dbReference type="RuleBase" id="RU365068"/>
    </source>
</evidence>
<dbReference type="GO" id="GO:0003723">
    <property type="term" value="F:RNA binding"/>
    <property type="evidence" value="ECO:0007669"/>
    <property type="project" value="UniProtKB-UniRule"/>
</dbReference>
<evidence type="ECO:0000256" key="2">
    <source>
        <dbReference type="ARBA" id="ARBA00022801"/>
    </source>
</evidence>
<evidence type="ECO:0000256" key="5">
    <source>
        <dbReference type="ARBA" id="ARBA00022884"/>
    </source>
</evidence>
<keyword evidence="1 6" id="KW-0547">Nucleotide-binding</keyword>
<comment type="function">
    <text evidence="7">RNA helicase.</text>
</comment>
<dbReference type="AlphaFoldDB" id="A0A1G4KQX6"/>
<organism evidence="11 12">
    <name type="scientific">Komagataella phaffii (strain ATCC 76273 / CBS 7435 / CECT 11047 / NRRL Y-11430 / Wegner 21-1)</name>
    <name type="common">Yeast</name>
    <name type="synonym">Pichia pastoris</name>
    <dbReference type="NCBI Taxonomy" id="981350"/>
    <lineage>
        <taxon>Eukaryota</taxon>
        <taxon>Fungi</taxon>
        <taxon>Dikarya</taxon>
        <taxon>Ascomycota</taxon>
        <taxon>Saccharomycotina</taxon>
        <taxon>Pichiomycetes</taxon>
        <taxon>Pichiales</taxon>
        <taxon>Pichiaceae</taxon>
        <taxon>Komagataella</taxon>
    </lineage>
</organism>
<dbReference type="SMART" id="SM00487">
    <property type="entry name" value="DEXDc"/>
    <property type="match status" value="1"/>
</dbReference>
<feature type="compositionally biased region" description="Polar residues" evidence="8">
    <location>
        <begin position="656"/>
        <end position="665"/>
    </location>
</feature>
<feature type="compositionally biased region" description="Polar residues" evidence="8">
    <location>
        <begin position="589"/>
        <end position="599"/>
    </location>
</feature>
<dbReference type="Gene3D" id="3.40.50.300">
    <property type="entry name" value="P-loop containing nucleotide triphosphate hydrolases"/>
    <property type="match status" value="2"/>
</dbReference>
<evidence type="ECO:0000256" key="8">
    <source>
        <dbReference type="SAM" id="MobiDB-lite"/>
    </source>
</evidence>
<proteinExistence type="inferred from homology"/>
<dbReference type="Pfam" id="PF00270">
    <property type="entry name" value="DEAD"/>
    <property type="match status" value="1"/>
</dbReference>
<dbReference type="Proteomes" id="UP000006853">
    <property type="component" value="Chromosome 4"/>
</dbReference>
<protein>
    <recommendedName>
        <fullName evidence="7">ATP-dependent RNA helicase</fullName>
        <ecNumber evidence="7">3.6.4.13</ecNumber>
    </recommendedName>
</protein>
<keyword evidence="5 7" id="KW-0694">RNA-binding</keyword>
<accession>A0A1G4KQX6</accession>
<feature type="domain" description="Helicase ATP-binding" evidence="9">
    <location>
        <begin position="113"/>
        <end position="305"/>
    </location>
</feature>
<feature type="region of interest" description="Disordered" evidence="8">
    <location>
        <begin position="587"/>
        <end position="673"/>
    </location>
</feature>
<keyword evidence="2 6" id="KW-0378">Hydrolase</keyword>
<keyword evidence="12" id="KW-1185">Reference proteome</keyword>
<dbReference type="Pfam" id="PF00271">
    <property type="entry name" value="Helicase_C"/>
    <property type="match status" value="1"/>
</dbReference>
<comment type="catalytic activity">
    <reaction evidence="7">
        <text>ATP + H2O = ADP + phosphate + H(+)</text>
        <dbReference type="Rhea" id="RHEA:13065"/>
        <dbReference type="ChEBI" id="CHEBI:15377"/>
        <dbReference type="ChEBI" id="CHEBI:15378"/>
        <dbReference type="ChEBI" id="CHEBI:30616"/>
        <dbReference type="ChEBI" id="CHEBI:43474"/>
        <dbReference type="ChEBI" id="CHEBI:456216"/>
        <dbReference type="EC" id="3.6.4.13"/>
    </reaction>
</comment>
<dbReference type="PROSITE" id="PS51194">
    <property type="entry name" value="HELICASE_CTER"/>
    <property type="match status" value="1"/>
</dbReference>
<comment type="domain">
    <text evidence="7">The Q motif is unique to and characteristic of the DEAD box family of RNA helicases and controls ATP binding and hydrolysis.</text>
</comment>
<reference evidence="11 12" key="2">
    <citation type="journal article" date="2016" name="FEMS Yeast Res.">
        <title>Curation of the genome annotation of Pichia pastoris (Komagataella phaffii) CBS7435 from gene level to protein function.</title>
        <authorList>
            <person name="Valli M."/>
            <person name="Tatto N.E."/>
            <person name="Peymann A."/>
            <person name="Gruber C."/>
            <person name="Landes N."/>
            <person name="Ekker H."/>
            <person name="Thallinger G.G."/>
            <person name="Mattanovich D."/>
            <person name="Gasser B."/>
            <person name="Graf A.B."/>
        </authorList>
    </citation>
    <scope>GENOME REANNOTATION</scope>
    <source>
        <strain evidence="11 12">ATCC 76273 / CBS 7435 / CECT 11047 / NRRL Y-11430 / Wegner 21-1</strain>
    </source>
</reference>
<dbReference type="SMART" id="SM00490">
    <property type="entry name" value="HELICc"/>
    <property type="match status" value="1"/>
</dbReference>
<feature type="compositionally biased region" description="Basic and acidic residues" evidence="8">
    <location>
        <begin position="612"/>
        <end position="623"/>
    </location>
</feature>
<comment type="similarity">
    <text evidence="6">Belongs to the DEAD box helicase family.</text>
</comment>
<dbReference type="CDD" id="cd18787">
    <property type="entry name" value="SF2_C_DEAD"/>
    <property type="match status" value="1"/>
</dbReference>
<dbReference type="PANTHER" id="PTHR24031">
    <property type="entry name" value="RNA HELICASE"/>
    <property type="match status" value="1"/>
</dbReference>
<reference evidence="11 12" key="1">
    <citation type="journal article" date="2011" name="J. Biotechnol.">
        <title>High-quality genome sequence of Pichia pastoris CBS7435.</title>
        <authorList>
            <person name="Kuberl A."/>
            <person name="Schneider J."/>
            <person name="Thallinger G.G."/>
            <person name="Anderl I."/>
            <person name="Wibberg D."/>
            <person name="Hajek T."/>
            <person name="Jaenicke S."/>
            <person name="Brinkrolf K."/>
            <person name="Goesmann A."/>
            <person name="Szczepanowski R."/>
            <person name="Puhler A."/>
            <person name="Schwab H."/>
            <person name="Glieder A."/>
            <person name="Pichler H."/>
        </authorList>
    </citation>
    <scope>NUCLEOTIDE SEQUENCE [LARGE SCALE GENOMIC DNA]</scope>
    <source>
        <strain evidence="12">ATCC 76273 / CBS 7435 / CECT 11047 / NRRL Y-11430 / Wegner 21-1</strain>
    </source>
</reference>
<dbReference type="GO" id="GO:0005524">
    <property type="term" value="F:ATP binding"/>
    <property type="evidence" value="ECO:0007669"/>
    <property type="project" value="UniProtKB-UniRule"/>
</dbReference>
<dbReference type="GO" id="GO:0016787">
    <property type="term" value="F:hydrolase activity"/>
    <property type="evidence" value="ECO:0007669"/>
    <property type="project" value="UniProtKB-KW"/>
</dbReference>
<dbReference type="PROSITE" id="PS00039">
    <property type="entry name" value="DEAD_ATP_HELICASE"/>
    <property type="match status" value="1"/>
</dbReference>
<evidence type="ECO:0000256" key="3">
    <source>
        <dbReference type="ARBA" id="ARBA00022806"/>
    </source>
</evidence>
<dbReference type="InterPro" id="IPR001650">
    <property type="entry name" value="Helicase_C-like"/>
</dbReference>
<evidence type="ECO:0000256" key="1">
    <source>
        <dbReference type="ARBA" id="ARBA00022741"/>
    </source>
</evidence>
<evidence type="ECO:0000313" key="11">
    <source>
        <dbReference type="EMBL" id="SCV12406.1"/>
    </source>
</evidence>
<dbReference type="PROSITE" id="PS51192">
    <property type="entry name" value="HELICASE_ATP_BIND_1"/>
    <property type="match status" value="1"/>
</dbReference>
<sequence>MLNLVLFRNELLRTSYFMRGSTVRMFSSRSFQLSSERQETLFEKSHKSSQETVEASENPTIKPINVKAIETPSHVNLINGKHVKDSNLAHHIKQAFMKLVGQTFTPVQEATIDEFLTAERGLVVRAKTGTGKTLAFGLPLLHKLKHRKHPNVPHVETVIFAPTRDLAIQTSDAIHNLMRNCSLPINNKNIEKIVGGQDMRQQIKKCTQFQKPPIVAATPGRFLDLITNSKNFQSAFTRVENVIIDEADELLSMSFKEDLERIMDKLKELNTSDVDPKFKVLLFSATIDKNVLSLAENIMGKDYKFIDTNVGSESEVNQSVEQTLVVSDSIFHSYAALVDYVYQHKDEPKFKPMIFLPNTYSVDFVFNLLNKIIPKPPMNARDKRDYVCRLHGKLTQGRRNMAQLTFKIRKRAILVCSNVASRGLDFPDVTHVLQIGVNHDVSNYTHRVGRTGRAGKIGKSILFTTDFEQPFVEKLKENGNKFHEVIESKPNEDIERKIRNTVKNEDFDQIATSNLGIYNQLPEKFGKISKKDYVKHCALLYRDMKYGPGGAFEDVEESAQEKPFLSSRAASGLGINTDYSRRYYDIPGSATSRGSSGYRNKSGAGNRGGYRNNDRGGYRKNDRGGFGGENKGGFSRDRGNYKSSGKNSRTWEERGGSSNKNSNNFRNDRYSKY</sequence>
<dbReference type="InterPro" id="IPR027417">
    <property type="entry name" value="P-loop_NTPase"/>
</dbReference>
<evidence type="ECO:0000256" key="6">
    <source>
        <dbReference type="RuleBase" id="RU000492"/>
    </source>
</evidence>
<dbReference type="GO" id="GO:0003724">
    <property type="term" value="F:RNA helicase activity"/>
    <property type="evidence" value="ECO:0007669"/>
    <property type="project" value="UniProtKB-EC"/>
</dbReference>
<evidence type="ECO:0000259" key="9">
    <source>
        <dbReference type="PROSITE" id="PS51192"/>
    </source>
</evidence>
<feature type="domain" description="Helicase C-terminal" evidence="10">
    <location>
        <begin position="336"/>
        <end position="494"/>
    </location>
</feature>
<evidence type="ECO:0000259" key="10">
    <source>
        <dbReference type="PROSITE" id="PS51194"/>
    </source>
</evidence>
<evidence type="ECO:0000256" key="4">
    <source>
        <dbReference type="ARBA" id="ARBA00022840"/>
    </source>
</evidence>
<dbReference type="EMBL" id="FR839631">
    <property type="protein sequence ID" value="SCV12406.1"/>
    <property type="molecule type" value="Genomic_DNA"/>
</dbReference>
<name>A0A1G4KQX6_KOMPC</name>
<dbReference type="InterPro" id="IPR014001">
    <property type="entry name" value="Helicase_ATP-bd"/>
</dbReference>
<dbReference type="InterPro" id="IPR000629">
    <property type="entry name" value="RNA-helicase_DEAD-box_CS"/>
</dbReference>
<evidence type="ECO:0000313" key="12">
    <source>
        <dbReference type="Proteomes" id="UP000006853"/>
    </source>
</evidence>
<keyword evidence="3 6" id="KW-0347">Helicase</keyword>